<proteinExistence type="predicted"/>
<keyword evidence="1" id="KW-0732">Signal</keyword>
<comment type="caution">
    <text evidence="2">The sequence shown here is derived from an EMBL/GenBank/DDBJ whole genome shotgun (WGS) entry which is preliminary data.</text>
</comment>
<feature type="chain" id="PRO_5020313882" description="Tetratricopeptide repeat protein" evidence="1">
    <location>
        <begin position="23"/>
        <end position="279"/>
    </location>
</feature>
<dbReference type="Proteomes" id="UP000305451">
    <property type="component" value="Unassembled WGS sequence"/>
</dbReference>
<keyword evidence="3" id="KW-1185">Reference proteome</keyword>
<feature type="signal peptide" evidence="1">
    <location>
        <begin position="1"/>
        <end position="22"/>
    </location>
</feature>
<protein>
    <recommendedName>
        <fullName evidence="4">Tetratricopeptide repeat protein</fullName>
    </recommendedName>
</protein>
<dbReference type="InterPro" id="IPR011990">
    <property type="entry name" value="TPR-like_helical_dom_sf"/>
</dbReference>
<dbReference type="AlphaFoldDB" id="A0A4S2HEN6"/>
<reference evidence="2 3" key="1">
    <citation type="journal article" date="2013" name="Int. J. Syst. Evol. Microbiol.">
        <title>Marinicauda pacifica gen. nov., sp. nov., a prosthecate alphaproteobacterium of the family Hyphomonadaceae isolated from deep seawater.</title>
        <authorList>
            <person name="Zhang X.Y."/>
            <person name="Li G.W."/>
            <person name="Wang C.S."/>
            <person name="Zhang Y.J."/>
            <person name="Xu X.W."/>
            <person name="Li H."/>
            <person name="Liu A."/>
            <person name="Liu C."/>
            <person name="Xie B.B."/>
            <person name="Qin Q.L."/>
            <person name="Xu Z."/>
            <person name="Chen X.L."/>
            <person name="Zhou B.C."/>
            <person name="Zhang Y.Z."/>
        </authorList>
    </citation>
    <scope>NUCLEOTIDE SEQUENCE [LARGE SCALE GENOMIC DNA]</scope>
    <source>
        <strain evidence="2 3">P-1 km-3</strain>
    </source>
</reference>
<gene>
    <name evidence="2" type="ORF">E5162_02025</name>
</gene>
<name>A0A4S2HEN6_9PROT</name>
<dbReference type="OrthoDB" id="7631661at2"/>
<dbReference type="SUPFAM" id="SSF48452">
    <property type="entry name" value="TPR-like"/>
    <property type="match status" value="1"/>
</dbReference>
<evidence type="ECO:0000313" key="2">
    <source>
        <dbReference type="EMBL" id="TGY94082.1"/>
    </source>
</evidence>
<accession>A0A4S2HEN6</accession>
<dbReference type="RefSeq" id="WP_135943277.1">
    <property type="nucleotide sequence ID" value="NZ_BMEI01000001.1"/>
</dbReference>
<dbReference type="EMBL" id="SRXV01000001">
    <property type="protein sequence ID" value="TGY94082.1"/>
    <property type="molecule type" value="Genomic_DNA"/>
</dbReference>
<evidence type="ECO:0000256" key="1">
    <source>
        <dbReference type="SAM" id="SignalP"/>
    </source>
</evidence>
<evidence type="ECO:0000313" key="3">
    <source>
        <dbReference type="Proteomes" id="UP000305451"/>
    </source>
</evidence>
<evidence type="ECO:0008006" key="4">
    <source>
        <dbReference type="Google" id="ProtNLM"/>
    </source>
</evidence>
<organism evidence="2 3">
    <name type="scientific">Marinicauda pacifica</name>
    <dbReference type="NCBI Taxonomy" id="1133559"/>
    <lineage>
        <taxon>Bacteria</taxon>
        <taxon>Pseudomonadati</taxon>
        <taxon>Pseudomonadota</taxon>
        <taxon>Alphaproteobacteria</taxon>
        <taxon>Maricaulales</taxon>
        <taxon>Maricaulaceae</taxon>
        <taxon>Marinicauda</taxon>
    </lineage>
</organism>
<sequence length="279" mass="29701">MKIFVSLFASCLAASAIGVAHAQTQPPELQGEGPAAVEPAESLVTALALEEARAAFEAGALGQAERLAAEAGTKAGNLLAAEAALTRLMIWEPELDREDAAERADHYADLVLQVDANPAQAHLRKATALGYRARFQPAWRAFLSGLPQASRDHLRAGLELNDDDPHLNAVYGAWNLEVVRRAGEGRLGASQEAGLEHFAKALDEAPDDVGIAYHFALAMLARGGEDSLSLARDALGRAIDAAADDVRARALQPMAIELLALMDRDIEAARDAAIYRLEN</sequence>